<keyword evidence="1" id="KW-0863">Zinc-finger</keyword>
<dbReference type="GeneID" id="111110887"/>
<gene>
    <name evidence="5" type="primary">LOC111110887</name>
</gene>
<sequence length="540" mass="60727">MATSQGQDIIRCQLCPEPVEHHCNLCHVDLCVNCVSKHLTDKSKRHEVVDFINKKEELILPECKSHNKTPCEMYCNDCLEPTCVMCVTTTHKKHDLTDIKSIVENLKRHIIIDVEELENTILPTLKKDFLTGVSSKEFDKVMDAIQDQEDTICKAVRKIGRHLKDEVAKEKREFEESNNEAETSAATTERKLNKFIRNNKKILKSNDAKCILAYKPKNEDFKDGLTEMQILYPVFLSGTIKENQLQEMFGSLQRSSNLTQQGRGKLGMQKLMTNPYVLSTIKTPYGNGTLLWRILWDKTGKTWISGNDSTLYQIDRIGTIHKGIDVSKDVFALSIGLKNELLFSLWRPDTKIYKYDGGVLSTVVDLGQWCPCGLCHSANGDLLVSMRSLDKSMSRLKRFSAVRNALVITNDSQGRPLFSVGAENGFLLAENGNGDICVADYAGNAVVVVDASGKLRFKYYGNISSKSNKTFIPSRIATDVYLQILINDVVEDIVHVIDSNGNFLSYIEYPCTGGLSIDSSHNLMVGDLFDGIIRIIKYLK</sequence>
<dbReference type="Pfam" id="PF00643">
    <property type="entry name" value="zf-B_box"/>
    <property type="match status" value="1"/>
</dbReference>
<dbReference type="SUPFAM" id="SSF101898">
    <property type="entry name" value="NHL repeat"/>
    <property type="match status" value="1"/>
</dbReference>
<dbReference type="InterPro" id="IPR011042">
    <property type="entry name" value="6-blade_b-propeller_TolB-like"/>
</dbReference>
<feature type="domain" description="B box-type" evidence="3">
    <location>
        <begin position="63"/>
        <end position="99"/>
    </location>
</feature>
<dbReference type="Gene3D" id="2.120.10.30">
    <property type="entry name" value="TolB, C-terminal domain"/>
    <property type="match status" value="1"/>
</dbReference>
<reference evidence="5" key="1">
    <citation type="submission" date="2025-08" db="UniProtKB">
        <authorList>
            <consortium name="RefSeq"/>
        </authorList>
    </citation>
    <scope>IDENTIFICATION</scope>
    <source>
        <tissue evidence="5">Whole sample</tissue>
    </source>
</reference>
<dbReference type="Proteomes" id="UP000694844">
    <property type="component" value="Chromosome 9"/>
</dbReference>
<evidence type="ECO:0000313" key="5">
    <source>
        <dbReference type="RefSeq" id="XP_022303254.1"/>
    </source>
</evidence>
<evidence type="ECO:0000259" key="3">
    <source>
        <dbReference type="PROSITE" id="PS50119"/>
    </source>
</evidence>
<feature type="coiled-coil region" evidence="2">
    <location>
        <begin position="160"/>
        <end position="198"/>
    </location>
</feature>
<proteinExistence type="predicted"/>
<dbReference type="PANTHER" id="PTHR25462:SF305">
    <property type="entry name" value="RING-TYPE DOMAIN-CONTAINING PROTEIN"/>
    <property type="match status" value="1"/>
</dbReference>
<dbReference type="GO" id="GO:0008270">
    <property type="term" value="F:zinc ion binding"/>
    <property type="evidence" value="ECO:0007669"/>
    <property type="project" value="UniProtKB-KW"/>
</dbReference>
<dbReference type="KEGG" id="cvn:111110887"/>
<evidence type="ECO:0000256" key="1">
    <source>
        <dbReference type="PROSITE-ProRule" id="PRU00024"/>
    </source>
</evidence>
<dbReference type="RefSeq" id="XP_022303254.1">
    <property type="nucleotide sequence ID" value="XM_022447546.1"/>
</dbReference>
<dbReference type="InterPro" id="IPR047153">
    <property type="entry name" value="TRIM45/56/19-like"/>
</dbReference>
<dbReference type="SUPFAM" id="SSF57845">
    <property type="entry name" value="B-box zinc-binding domain"/>
    <property type="match status" value="1"/>
</dbReference>
<keyword evidence="4" id="KW-1185">Reference proteome</keyword>
<keyword evidence="1" id="KW-0862">Zinc</keyword>
<dbReference type="PANTHER" id="PTHR25462">
    <property type="entry name" value="BONUS, ISOFORM C-RELATED"/>
    <property type="match status" value="1"/>
</dbReference>
<dbReference type="OrthoDB" id="6105938at2759"/>
<organism evidence="4 5">
    <name type="scientific">Crassostrea virginica</name>
    <name type="common">Eastern oyster</name>
    <dbReference type="NCBI Taxonomy" id="6565"/>
    <lineage>
        <taxon>Eukaryota</taxon>
        <taxon>Metazoa</taxon>
        <taxon>Spiralia</taxon>
        <taxon>Lophotrochozoa</taxon>
        <taxon>Mollusca</taxon>
        <taxon>Bivalvia</taxon>
        <taxon>Autobranchia</taxon>
        <taxon>Pteriomorphia</taxon>
        <taxon>Ostreida</taxon>
        <taxon>Ostreoidea</taxon>
        <taxon>Ostreidae</taxon>
        <taxon>Crassostrea</taxon>
    </lineage>
</organism>
<evidence type="ECO:0000313" key="4">
    <source>
        <dbReference type="Proteomes" id="UP000694844"/>
    </source>
</evidence>
<dbReference type="InterPro" id="IPR000315">
    <property type="entry name" value="Znf_B-box"/>
</dbReference>
<dbReference type="Gene3D" id="3.30.160.60">
    <property type="entry name" value="Classic Zinc Finger"/>
    <property type="match status" value="1"/>
</dbReference>
<dbReference type="AlphaFoldDB" id="A0A8B8BK84"/>
<dbReference type="GO" id="GO:0005654">
    <property type="term" value="C:nucleoplasm"/>
    <property type="evidence" value="ECO:0007669"/>
    <property type="project" value="TreeGrafter"/>
</dbReference>
<name>A0A8B8BK84_CRAVI</name>
<dbReference type="CDD" id="cd19756">
    <property type="entry name" value="Bbox2"/>
    <property type="match status" value="1"/>
</dbReference>
<keyword evidence="1" id="KW-0479">Metal-binding</keyword>
<dbReference type="PROSITE" id="PS50119">
    <property type="entry name" value="ZF_BBOX"/>
    <property type="match status" value="1"/>
</dbReference>
<accession>A0A8B8BK84</accession>
<dbReference type="GO" id="GO:0061630">
    <property type="term" value="F:ubiquitin protein ligase activity"/>
    <property type="evidence" value="ECO:0007669"/>
    <property type="project" value="TreeGrafter"/>
</dbReference>
<protein>
    <submittedName>
        <fullName evidence="5">Uncharacterized protein LOC111110887</fullName>
    </submittedName>
</protein>
<evidence type="ECO:0000256" key="2">
    <source>
        <dbReference type="SAM" id="Coils"/>
    </source>
</evidence>
<keyword evidence="2" id="KW-0175">Coiled coil</keyword>